<organism evidence="2 3">
    <name type="scientific">Lactobacillus helsingborgensis</name>
    <dbReference type="NCBI Taxonomy" id="1218494"/>
    <lineage>
        <taxon>Bacteria</taxon>
        <taxon>Bacillati</taxon>
        <taxon>Bacillota</taxon>
        <taxon>Bacilli</taxon>
        <taxon>Lactobacillales</taxon>
        <taxon>Lactobacillaceae</taxon>
        <taxon>Lactobacillus</taxon>
    </lineage>
</organism>
<protein>
    <submittedName>
        <fullName evidence="2">Lantibiotic immunity ABC transporter MutE/EpiE family permease subunit</fullName>
    </submittedName>
</protein>
<feature type="transmembrane region" description="Helical" evidence="1">
    <location>
        <begin position="155"/>
        <end position="176"/>
    </location>
</feature>
<dbReference type="Proteomes" id="UP001164557">
    <property type="component" value="Chromosome"/>
</dbReference>
<dbReference type="RefSeq" id="WP_046326929.1">
    <property type="nucleotide sequence ID" value="NZ_CP084389.1"/>
</dbReference>
<dbReference type="NCBIfam" id="TIGR03732">
    <property type="entry name" value="lanti_perm_MutE"/>
    <property type="match status" value="1"/>
</dbReference>
<dbReference type="CDD" id="cd21807">
    <property type="entry name" value="ABC-2_lan_permease_MutE_EpiE-like"/>
    <property type="match status" value="1"/>
</dbReference>
<sequence>MLNTLAIEKIKTKRTFIRQLLWLYPFFITVIVLVLFAPTGYVIQSVINQWSIIWLPLFLALIAGLLDRHEKNSTDYKLILSSPCNLFDYELGRILHVAVLTFISSLFLIIFIALMFLLSDSQISPISCVLAILGIWLVNLWEIPLYIWFSRITNMYVTIILAFAGIFSGLAVNNYVLGKIWPFTWTELFPVSLIKININGLPLKAGTTAPNNYWTLIVAILLFVLVSYLAANSFRRQVVKNA</sequence>
<keyword evidence="1" id="KW-1133">Transmembrane helix</keyword>
<feature type="transmembrane region" description="Helical" evidence="1">
    <location>
        <begin position="21"/>
        <end position="43"/>
    </location>
</feature>
<evidence type="ECO:0000256" key="1">
    <source>
        <dbReference type="SAM" id="Phobius"/>
    </source>
</evidence>
<feature type="transmembrane region" description="Helical" evidence="1">
    <location>
        <begin position="94"/>
        <end position="117"/>
    </location>
</feature>
<proteinExistence type="predicted"/>
<keyword evidence="1" id="KW-0812">Transmembrane</keyword>
<feature type="transmembrane region" description="Helical" evidence="1">
    <location>
        <begin position="213"/>
        <end position="231"/>
    </location>
</feature>
<accession>A0AA47B4X5</accession>
<dbReference type="InterPro" id="IPR021205">
    <property type="entry name" value="Lanti_perm_SpaE/MutE/EpiE-like"/>
</dbReference>
<evidence type="ECO:0000313" key="3">
    <source>
        <dbReference type="Proteomes" id="UP001164557"/>
    </source>
</evidence>
<evidence type="ECO:0000313" key="2">
    <source>
        <dbReference type="EMBL" id="UZX30223.1"/>
    </source>
</evidence>
<dbReference type="AlphaFoldDB" id="A0AA47B4X5"/>
<gene>
    <name evidence="2" type="ORF">LDX53_03210</name>
</gene>
<name>A0AA47B4X5_9LACO</name>
<dbReference type="EMBL" id="CP084389">
    <property type="protein sequence ID" value="UZX30223.1"/>
    <property type="molecule type" value="Genomic_DNA"/>
</dbReference>
<feature type="transmembrane region" description="Helical" evidence="1">
    <location>
        <begin position="123"/>
        <end position="143"/>
    </location>
</feature>
<keyword evidence="1" id="KW-0472">Membrane</keyword>
<feature type="transmembrane region" description="Helical" evidence="1">
    <location>
        <begin position="49"/>
        <end position="66"/>
    </location>
</feature>
<reference evidence="2" key="1">
    <citation type="submission" date="2021-09" db="EMBL/GenBank/DDBJ databases">
        <title>Lactobacillus species from Apis mellifera, Switzerland.</title>
        <authorList>
            <person name="Pfister J."/>
            <person name="Brown A."/>
            <person name="Neumann P."/>
            <person name="Collaud A."/>
            <person name="Retschnig G."/>
            <person name="Perreten V."/>
        </authorList>
    </citation>
    <scope>NUCLEOTIDE SEQUENCE</scope>
    <source>
        <strain evidence="2">IBH002</strain>
    </source>
</reference>
<keyword evidence="3" id="KW-1185">Reference proteome</keyword>